<organism evidence="1 2">
    <name type="scientific">Rapidithrix thailandica</name>
    <dbReference type="NCBI Taxonomy" id="413964"/>
    <lineage>
        <taxon>Bacteria</taxon>
        <taxon>Pseudomonadati</taxon>
        <taxon>Bacteroidota</taxon>
        <taxon>Cytophagia</taxon>
        <taxon>Cytophagales</taxon>
        <taxon>Flammeovirgaceae</taxon>
        <taxon>Rapidithrix</taxon>
    </lineage>
</organism>
<keyword evidence="2" id="KW-1185">Reference proteome</keyword>
<gene>
    <name evidence="1" type="ORF">AAG747_13975</name>
</gene>
<evidence type="ECO:0000313" key="2">
    <source>
        <dbReference type="Proteomes" id="UP001403385"/>
    </source>
</evidence>
<proteinExistence type="predicted"/>
<comment type="caution">
    <text evidence="1">The sequence shown here is derived from an EMBL/GenBank/DDBJ whole genome shotgun (WGS) entry which is preliminary data.</text>
</comment>
<protein>
    <submittedName>
        <fullName evidence="1">Uncharacterized protein</fullName>
    </submittedName>
</protein>
<sequence length="213" mass="24249">MKQKILLCLTFWVLLGAFGKAESQKLPKDLVFYKGYSKYTKAYFVLIVNEKAGVLTYLFEGKHGFQTTACIRSTNYVPDVSPDGYTRFDLGYHFEVFILSKYGGSLCEQELLSSISGVENETYNFRFVGGLKRLNKNQLSFIGGDDYSGNLCLHTWLPPMMGGNFPSYLKKTNRIRYGKFFKGDRKKLKRAIAALCEGKPFEEVDAILREGEE</sequence>
<dbReference type="RefSeq" id="WP_346821799.1">
    <property type="nucleotide sequence ID" value="NZ_JBDKWZ010000007.1"/>
</dbReference>
<evidence type="ECO:0000313" key="1">
    <source>
        <dbReference type="EMBL" id="MEN7549027.1"/>
    </source>
</evidence>
<reference evidence="1 2" key="1">
    <citation type="submission" date="2024-04" db="EMBL/GenBank/DDBJ databases">
        <title>Novel genus in family Flammeovirgaceae.</title>
        <authorList>
            <person name="Nguyen T.H."/>
            <person name="Vuong T.Q."/>
            <person name="Le H."/>
            <person name="Kim S.-G."/>
        </authorList>
    </citation>
    <scope>NUCLEOTIDE SEQUENCE [LARGE SCALE GENOMIC DNA]</scope>
    <source>
        <strain evidence="1 2">JCM 23209</strain>
    </source>
</reference>
<name>A0AAW9RVW8_9BACT</name>
<dbReference type="Proteomes" id="UP001403385">
    <property type="component" value="Unassembled WGS sequence"/>
</dbReference>
<dbReference type="EMBL" id="JBDKWZ010000007">
    <property type="protein sequence ID" value="MEN7549027.1"/>
    <property type="molecule type" value="Genomic_DNA"/>
</dbReference>
<dbReference type="AlphaFoldDB" id="A0AAW9RVW8"/>
<accession>A0AAW9RVW8</accession>